<dbReference type="PANTHER" id="PTHR47926">
    <property type="entry name" value="PENTATRICOPEPTIDE REPEAT-CONTAINING PROTEIN"/>
    <property type="match status" value="1"/>
</dbReference>
<gene>
    <name evidence="4" type="ORF">IFM89_005622</name>
</gene>
<feature type="repeat" description="PPR" evidence="2">
    <location>
        <begin position="9"/>
        <end position="43"/>
    </location>
</feature>
<evidence type="ECO:0000256" key="1">
    <source>
        <dbReference type="ARBA" id="ARBA00022737"/>
    </source>
</evidence>
<comment type="caution">
    <text evidence="4">The sequence shown here is derived from an EMBL/GenBank/DDBJ whole genome shotgun (WGS) entry which is preliminary data.</text>
</comment>
<keyword evidence="1" id="KW-0677">Repeat</keyword>
<accession>A0A835HT15</accession>
<evidence type="ECO:0008006" key="6">
    <source>
        <dbReference type="Google" id="ProtNLM"/>
    </source>
</evidence>
<dbReference type="Proteomes" id="UP000631114">
    <property type="component" value="Unassembled WGS sequence"/>
</dbReference>
<dbReference type="EMBL" id="JADFTS010000005">
    <property type="protein sequence ID" value="KAF9604296.1"/>
    <property type="molecule type" value="Genomic_DNA"/>
</dbReference>
<dbReference type="InterPro" id="IPR046960">
    <property type="entry name" value="PPR_At4g14850-like_plant"/>
</dbReference>
<dbReference type="AlphaFoldDB" id="A0A835HT15"/>
<feature type="compositionally biased region" description="Basic and acidic residues" evidence="3">
    <location>
        <begin position="237"/>
        <end position="250"/>
    </location>
</feature>
<dbReference type="Gene3D" id="1.25.40.10">
    <property type="entry name" value="Tetratricopeptide repeat domain"/>
    <property type="match status" value="1"/>
</dbReference>
<dbReference type="InterPro" id="IPR011990">
    <property type="entry name" value="TPR-like_helical_dom_sf"/>
</dbReference>
<feature type="region of interest" description="Disordered" evidence="3">
    <location>
        <begin position="161"/>
        <end position="197"/>
    </location>
</feature>
<organism evidence="4 5">
    <name type="scientific">Coptis chinensis</name>
    <dbReference type="NCBI Taxonomy" id="261450"/>
    <lineage>
        <taxon>Eukaryota</taxon>
        <taxon>Viridiplantae</taxon>
        <taxon>Streptophyta</taxon>
        <taxon>Embryophyta</taxon>
        <taxon>Tracheophyta</taxon>
        <taxon>Spermatophyta</taxon>
        <taxon>Magnoliopsida</taxon>
        <taxon>Ranunculales</taxon>
        <taxon>Ranunculaceae</taxon>
        <taxon>Coptidoideae</taxon>
        <taxon>Coptis</taxon>
    </lineage>
</organism>
<keyword evidence="5" id="KW-1185">Reference proteome</keyword>
<dbReference type="Pfam" id="PF20431">
    <property type="entry name" value="E_motif"/>
    <property type="match status" value="1"/>
</dbReference>
<dbReference type="GO" id="GO:0009451">
    <property type="term" value="P:RNA modification"/>
    <property type="evidence" value="ECO:0007669"/>
    <property type="project" value="InterPro"/>
</dbReference>
<evidence type="ECO:0000313" key="4">
    <source>
        <dbReference type="EMBL" id="KAF9604296.1"/>
    </source>
</evidence>
<dbReference type="GO" id="GO:0003723">
    <property type="term" value="F:RNA binding"/>
    <property type="evidence" value="ECO:0007669"/>
    <property type="project" value="InterPro"/>
</dbReference>
<feature type="region of interest" description="Disordered" evidence="3">
    <location>
        <begin position="237"/>
        <end position="261"/>
    </location>
</feature>
<reference evidence="4 5" key="1">
    <citation type="submission" date="2020-10" db="EMBL/GenBank/DDBJ databases">
        <title>The Coptis chinensis genome and diversification of protoberbering-type alkaloids.</title>
        <authorList>
            <person name="Wang B."/>
            <person name="Shu S."/>
            <person name="Song C."/>
            <person name="Liu Y."/>
        </authorList>
    </citation>
    <scope>NUCLEOTIDE SEQUENCE [LARGE SCALE GENOMIC DNA]</scope>
    <source>
        <strain evidence="4">HL-2020</strain>
        <tissue evidence="4">Leaf</tissue>
    </source>
</reference>
<dbReference type="NCBIfam" id="TIGR00756">
    <property type="entry name" value="PPR"/>
    <property type="match status" value="1"/>
</dbReference>
<evidence type="ECO:0000256" key="2">
    <source>
        <dbReference type="PROSITE-ProRule" id="PRU00708"/>
    </source>
</evidence>
<dbReference type="PANTHER" id="PTHR47926:SF426">
    <property type="entry name" value="TETRATRICOPEPTIDE-LIKE HELICAL DOMAIN SUPERFAMILY, DYW DOMAIN-CONTAINING PROTEIN"/>
    <property type="match status" value="1"/>
</dbReference>
<evidence type="ECO:0000313" key="5">
    <source>
        <dbReference type="Proteomes" id="UP000631114"/>
    </source>
</evidence>
<evidence type="ECO:0000256" key="3">
    <source>
        <dbReference type="SAM" id="MobiDB-lite"/>
    </source>
</evidence>
<sequence>MELIRVRSDGIAFLGVLKAWSHAGLADEALKYFGQMQIYGVEPRSEQCACLVDALSRSGRLREAYKVIKEMPIKATATAWGAHLGGCRNGEEAELAANILFELEPNNMVNYVLLASIYAGVGRFAEADRVRKKMMERFVKTLHGESGDKVWNDNMRKFDEMQSGHRVNPARSPSLVKVSSSVEEGTSNGVQKTKSHKKVKRNDEIRFFAPVDGDVKSVGEVRMKFDALRRRFSQLEDAKETSSGNKRAELRASTALMNNGI</sequence>
<dbReference type="OrthoDB" id="185373at2759"/>
<dbReference type="Pfam" id="PF01535">
    <property type="entry name" value="PPR"/>
    <property type="match status" value="2"/>
</dbReference>
<dbReference type="InterPro" id="IPR002885">
    <property type="entry name" value="PPR_rpt"/>
</dbReference>
<protein>
    <recommendedName>
        <fullName evidence="6">Pentatricopeptide repeat-containing protein</fullName>
    </recommendedName>
</protein>
<feature type="compositionally biased region" description="Polar residues" evidence="3">
    <location>
        <begin position="177"/>
        <end position="192"/>
    </location>
</feature>
<dbReference type="InterPro" id="IPR046848">
    <property type="entry name" value="E_motif"/>
</dbReference>
<dbReference type="PROSITE" id="PS51375">
    <property type="entry name" value="PPR"/>
    <property type="match status" value="1"/>
</dbReference>
<proteinExistence type="predicted"/>
<name>A0A835HT15_9MAGN</name>